<name>A0A6J5S6J8_9CAUD</name>
<proteinExistence type="predicted"/>
<organism evidence="2">
    <name type="scientific">uncultured Caudovirales phage</name>
    <dbReference type="NCBI Taxonomy" id="2100421"/>
    <lineage>
        <taxon>Viruses</taxon>
        <taxon>Duplodnaviria</taxon>
        <taxon>Heunggongvirae</taxon>
        <taxon>Uroviricota</taxon>
        <taxon>Caudoviricetes</taxon>
        <taxon>Peduoviridae</taxon>
        <taxon>Maltschvirus</taxon>
        <taxon>Maltschvirus maltsch</taxon>
    </lineage>
</organism>
<accession>A0A6J5S6J8</accession>
<gene>
    <name evidence="2" type="ORF">UFOVP1393_23</name>
</gene>
<dbReference type="EMBL" id="LR797338">
    <property type="protein sequence ID" value="CAB4204095.1"/>
    <property type="molecule type" value="Genomic_DNA"/>
</dbReference>
<reference evidence="2" key="1">
    <citation type="submission" date="2020-05" db="EMBL/GenBank/DDBJ databases">
        <authorList>
            <person name="Chiriac C."/>
            <person name="Salcher M."/>
            <person name="Ghai R."/>
            <person name="Kavagutti S V."/>
        </authorList>
    </citation>
    <scope>NUCLEOTIDE SEQUENCE</scope>
</reference>
<evidence type="ECO:0000313" key="2">
    <source>
        <dbReference type="EMBL" id="CAB4204095.1"/>
    </source>
</evidence>
<keyword evidence="1" id="KW-0175">Coiled coil</keyword>
<feature type="coiled-coil region" evidence="1">
    <location>
        <begin position="4"/>
        <end position="31"/>
    </location>
</feature>
<protein>
    <submittedName>
        <fullName evidence="2">Uncharacterized protein</fullName>
    </submittedName>
</protein>
<evidence type="ECO:0000256" key="1">
    <source>
        <dbReference type="SAM" id="Coils"/>
    </source>
</evidence>
<sequence>MKKTDSLFKQLHDANEEIKKLKKEIEVLTWRVNEINFIVDNPDFDMRSNEFKIWEIINEVRD</sequence>